<dbReference type="PROSITE" id="PS00092">
    <property type="entry name" value="N6_MTASE"/>
    <property type="match status" value="1"/>
</dbReference>
<dbReference type="GO" id="GO:0032259">
    <property type="term" value="P:methylation"/>
    <property type="evidence" value="ECO:0007669"/>
    <property type="project" value="UniProtKB-KW"/>
</dbReference>
<feature type="binding site" evidence="1">
    <location>
        <position position="186"/>
    </location>
    <ligand>
        <name>S-adenosyl-L-methionine</name>
        <dbReference type="ChEBI" id="CHEBI:59789"/>
    </ligand>
</feature>
<dbReference type="STRING" id="77635.BISU_1205"/>
<comment type="caution">
    <text evidence="3">The sequence shown here is derived from an EMBL/GenBank/DDBJ whole genome shotgun (WGS) entry which is preliminary data.</text>
</comment>
<dbReference type="GO" id="GO:0003676">
    <property type="term" value="F:nucleic acid binding"/>
    <property type="evidence" value="ECO:0007669"/>
    <property type="project" value="InterPro"/>
</dbReference>
<feature type="binding site" evidence="1">
    <location>
        <begin position="315"/>
        <end position="318"/>
    </location>
    <ligand>
        <name>substrate</name>
    </ligand>
</feature>
<proteinExistence type="inferred from homology"/>
<dbReference type="Pfam" id="PF03602">
    <property type="entry name" value="Cons_hypoth95"/>
    <property type="match status" value="1"/>
</dbReference>
<dbReference type="InterPro" id="IPR019874">
    <property type="entry name" value="RF_methyltr_PrmC"/>
</dbReference>
<dbReference type="RefSeq" id="WP_226839136.1">
    <property type="nucleotide sequence ID" value="NZ_JGZR01000005.1"/>
</dbReference>
<dbReference type="InterPro" id="IPR050320">
    <property type="entry name" value="N5-glutamine_MTase"/>
</dbReference>
<dbReference type="Proteomes" id="UP000029055">
    <property type="component" value="Unassembled WGS sequence"/>
</dbReference>
<dbReference type="Gene3D" id="1.10.8.10">
    <property type="entry name" value="DNA helicase RuvA subunit, C-terminal domain"/>
    <property type="match status" value="1"/>
</dbReference>
<dbReference type="CDD" id="cd02440">
    <property type="entry name" value="AdoMet_MTases"/>
    <property type="match status" value="1"/>
</dbReference>
<comment type="function">
    <text evidence="1">Methylates the class 1 translation termination release factors RF1/PrfA and RF2/PrfB on the glutamine residue of the universally conserved GGQ motif.</text>
</comment>
<dbReference type="EC" id="2.1.1.297" evidence="1"/>
<comment type="caution">
    <text evidence="1">Lacks conserved residue(s) required for the propagation of feature annotation.</text>
</comment>
<dbReference type="InterPro" id="IPR040758">
    <property type="entry name" value="PrmC_N"/>
</dbReference>
<dbReference type="Pfam" id="PF17827">
    <property type="entry name" value="PrmC_N"/>
    <property type="match status" value="1"/>
</dbReference>
<dbReference type="PANTHER" id="PTHR18895:SF74">
    <property type="entry name" value="MTRF1L RELEASE FACTOR GLUTAMINE METHYLTRANSFERASE"/>
    <property type="match status" value="1"/>
</dbReference>
<protein>
    <recommendedName>
        <fullName evidence="1">Release factor glutamine methyltransferase</fullName>
        <shortName evidence="1">RF MTase</shortName>
        <ecNumber evidence="1">2.1.1.297</ecNumber>
    </recommendedName>
    <alternativeName>
        <fullName evidence="1">N5-glutamine methyltransferase PrmC</fullName>
    </alternativeName>
    <alternativeName>
        <fullName evidence="1">Protein-(glutamine-N5) MTase PrmC</fullName>
    </alternativeName>
    <alternativeName>
        <fullName evidence="1">Protein-glutamine N-methyltransferase PrmC</fullName>
    </alternativeName>
</protein>
<dbReference type="SUPFAM" id="SSF53335">
    <property type="entry name" value="S-adenosyl-L-methionine-dependent methyltransferases"/>
    <property type="match status" value="1"/>
</dbReference>
<comment type="similarity">
    <text evidence="1">Belongs to the protein N5-glutamine methyltransferase family. PrmC subfamily.</text>
</comment>
<dbReference type="EMBL" id="JGZR01000005">
    <property type="protein sequence ID" value="KFJ04167.1"/>
    <property type="molecule type" value="Genomic_DNA"/>
</dbReference>
<dbReference type="HAMAP" id="MF_02126">
    <property type="entry name" value="RF_methyltr_PrmC"/>
    <property type="match status" value="1"/>
</dbReference>
<feature type="binding site" evidence="1">
    <location>
        <position position="315"/>
    </location>
    <ligand>
        <name>S-adenosyl-L-methionine</name>
        <dbReference type="ChEBI" id="CHEBI:59789"/>
    </ligand>
</feature>
<feature type="domain" description="Release factor glutamine methyltransferase N-terminal" evidence="2">
    <location>
        <begin position="44"/>
        <end position="116"/>
    </location>
</feature>
<dbReference type="InterPro" id="IPR029063">
    <property type="entry name" value="SAM-dependent_MTases_sf"/>
</dbReference>
<name>A0A087E8R6_9BIFI</name>
<dbReference type="GO" id="GO:0102559">
    <property type="term" value="F:peptide chain release factor N(5)-glutamine methyltransferase activity"/>
    <property type="evidence" value="ECO:0007669"/>
    <property type="project" value="UniProtKB-EC"/>
</dbReference>
<evidence type="ECO:0000313" key="3">
    <source>
        <dbReference type="EMBL" id="KFJ04167.1"/>
    </source>
</evidence>
<keyword evidence="1" id="KW-0949">S-adenosyl-L-methionine</keyword>
<evidence type="ECO:0000256" key="1">
    <source>
        <dbReference type="HAMAP-Rule" id="MF_02126"/>
    </source>
</evidence>
<evidence type="ECO:0000313" key="4">
    <source>
        <dbReference type="Proteomes" id="UP000029055"/>
    </source>
</evidence>
<sequence length="409" mass="42515">MSRCDEPLAASCAASDMAAGLVPRRMPAGTGQSGAASHALFAQLRTAAETLRSVGGDTPQVDAKLLMACAYGVEPRDIDKAMLLGRELPEDAKAASRFEALLARRAAREPLQYITGHAPFRFLDLAVGPGVFIPRPETESVVQAALDWLRGQGIAQPRVVDLCAGSGAIGLSIATELPESQVWAVERSPQALVWTRRNRDAVLGDAGLSDATLTTLAPGGATVARVAPGDAASGDAMPNDAPDDTVPGAGATGAAVLKGAEPTALVPGDAASDDSNVADAPSSARNQRYHLIQGDATETTTLTELDGTIDAVVTNPPYVPLSQIPEQPEVREHDPDMALYGGSDDGLTIPYAILARSAALLRSGALLVMEHDISQGQPLVERALCSGFEAARTGNDLTGRPRYLFAIRG</sequence>
<reference evidence="3 4" key="1">
    <citation type="submission" date="2014-03" db="EMBL/GenBank/DDBJ databases">
        <title>Genomics of Bifidobacteria.</title>
        <authorList>
            <person name="Ventura M."/>
            <person name="Milani C."/>
            <person name="Lugli G.A."/>
        </authorList>
    </citation>
    <scope>NUCLEOTIDE SEQUENCE [LARGE SCALE GENOMIC DNA]</scope>
    <source>
        <strain evidence="3 4">LMG 11597</strain>
    </source>
</reference>
<dbReference type="AlphaFoldDB" id="A0A087E8R6"/>
<evidence type="ECO:0000259" key="2">
    <source>
        <dbReference type="Pfam" id="PF17827"/>
    </source>
</evidence>
<accession>A0A087E8R6</accession>
<comment type="catalytic activity">
    <reaction evidence="1">
        <text>L-glutaminyl-[peptide chain release factor] + S-adenosyl-L-methionine = N(5)-methyl-L-glutaminyl-[peptide chain release factor] + S-adenosyl-L-homocysteine + H(+)</text>
        <dbReference type="Rhea" id="RHEA:42896"/>
        <dbReference type="Rhea" id="RHEA-COMP:10271"/>
        <dbReference type="Rhea" id="RHEA-COMP:10272"/>
        <dbReference type="ChEBI" id="CHEBI:15378"/>
        <dbReference type="ChEBI" id="CHEBI:30011"/>
        <dbReference type="ChEBI" id="CHEBI:57856"/>
        <dbReference type="ChEBI" id="CHEBI:59789"/>
        <dbReference type="ChEBI" id="CHEBI:61891"/>
        <dbReference type="EC" id="2.1.1.297"/>
    </reaction>
</comment>
<gene>
    <name evidence="1" type="primary">prmC</name>
    <name evidence="3" type="ORF">BISU_1205</name>
</gene>
<keyword evidence="1 3" id="KW-0808">Transferase</keyword>
<keyword evidence="4" id="KW-1185">Reference proteome</keyword>
<keyword evidence="1 3" id="KW-0489">Methyltransferase</keyword>
<dbReference type="Gene3D" id="3.40.50.150">
    <property type="entry name" value="Vaccinia Virus protein VP39"/>
    <property type="match status" value="2"/>
</dbReference>
<organism evidence="3 4">
    <name type="scientific">Bifidobacterium subtile</name>
    <dbReference type="NCBI Taxonomy" id="77635"/>
    <lineage>
        <taxon>Bacteria</taxon>
        <taxon>Bacillati</taxon>
        <taxon>Actinomycetota</taxon>
        <taxon>Actinomycetes</taxon>
        <taxon>Bifidobacteriales</taxon>
        <taxon>Bifidobacteriaceae</taxon>
        <taxon>Bifidobacterium</taxon>
    </lineage>
</organism>
<dbReference type="PANTHER" id="PTHR18895">
    <property type="entry name" value="HEMK METHYLTRANSFERASE"/>
    <property type="match status" value="1"/>
</dbReference>
<dbReference type="InterPro" id="IPR002052">
    <property type="entry name" value="DNA_methylase_N6_adenine_CS"/>
</dbReference>
<dbReference type="eggNOG" id="COG2890">
    <property type="taxonomic scope" value="Bacteria"/>
</dbReference>